<keyword evidence="3" id="KW-0540">Nuclease</keyword>
<evidence type="ECO:0000259" key="8">
    <source>
        <dbReference type="Pfam" id="PF03732"/>
    </source>
</evidence>
<feature type="compositionally biased region" description="Basic and acidic residues" evidence="7">
    <location>
        <begin position="41"/>
        <end position="50"/>
    </location>
</feature>
<evidence type="ECO:0000259" key="9">
    <source>
        <dbReference type="Pfam" id="PF17917"/>
    </source>
</evidence>
<feature type="region of interest" description="Disordered" evidence="7">
    <location>
        <begin position="231"/>
        <end position="289"/>
    </location>
</feature>
<feature type="domain" description="Retrotransposon gag" evidence="8">
    <location>
        <begin position="98"/>
        <end position="178"/>
    </location>
</feature>
<dbReference type="Pfam" id="PF08284">
    <property type="entry name" value="RVP_2"/>
    <property type="match status" value="1"/>
</dbReference>
<dbReference type="GO" id="GO:0003964">
    <property type="term" value="F:RNA-directed DNA polymerase activity"/>
    <property type="evidence" value="ECO:0007669"/>
    <property type="project" value="UniProtKB-KW"/>
</dbReference>
<evidence type="ECO:0000256" key="3">
    <source>
        <dbReference type="ARBA" id="ARBA00022722"/>
    </source>
</evidence>
<dbReference type="GO" id="GO:0004519">
    <property type="term" value="F:endonuclease activity"/>
    <property type="evidence" value="ECO:0007669"/>
    <property type="project" value="UniProtKB-KW"/>
</dbReference>
<dbReference type="CDD" id="cd00303">
    <property type="entry name" value="retropepsin_like"/>
    <property type="match status" value="1"/>
</dbReference>
<dbReference type="GO" id="GO:0016787">
    <property type="term" value="F:hydrolase activity"/>
    <property type="evidence" value="ECO:0007669"/>
    <property type="project" value="UniProtKB-KW"/>
</dbReference>
<dbReference type="InterPro" id="IPR043502">
    <property type="entry name" value="DNA/RNA_pol_sf"/>
</dbReference>
<sequence>MVGTRMEGRVENLEKEVGAVKVDVTEMKAWMLEMKDSLSNLEKKLGKGEEQDQSEGSGAHEDGEGNGNKLKPSEEVNDCDSGKYRKLELPIFNGEEAIGWLFRWIETRVEIQTWQHFKVELLRRFHQAQKGNNYEMLMALKQTGTVAEYREQFELISAPLKEAPEAMLIGAFQNGLKEEIRAELRMVKAQNLLEVMDLAHQVEEKNLVLAKVKEDQDKASKAFKFFQSSSTKWTPTRPTIPKASNPSDSSSKTSVSASAIRNPETKGGESTRTASSSASSGKGKFQKLTDEEIARKRRLRECFTCDEKWNPSHKCKNKHLHVILLSGQLEEVGIDELAIEDVEQKEEEEASGTLMSLSLNSIVGITSGRTMKLVGKVRGEEVLIMIDCWASHNFISTSLVDKMALPKVKTSSYKVTVGDGHSVQSEGKCKKLRVDVQGTVVEQDFYLFELGEVDLILGMEWLESLGEVNVNWKQLTMKFKTGEETVCLKGDSSLNRTEASYKAVMRSIKKGGQGYMLELGMVEAQVEGERKVPEEIQPILTEFSEVCEPLKGLPPHRRRDHAILIKEGTQPPNIRPYRYAHSQKTEIEKLVKEMLTAGIIRPMYERELVLAVKKWRHYLIGHKFVIRTDQKALKYLLEQRIIDPDQQKWASKLMGYSFEIQYKPGVENKAVDALSRREEKIELNAFSVWKFDELDSWEEEVRKDKRLSEIKEQIITGTKPPVGYDIRNGCLVYNGRLVLPKGFWVGGTSALSAPALVVAAAGSYRWRGSPVEKVAVSRVFPHALPSPVSLFYFDGRVQLCRRLCSTSPTAHSVPVGPPETDGQLRSSTQVCSARVFLQRLSTVLCWVS</sequence>
<keyword evidence="11" id="KW-1185">Reference proteome</keyword>
<comment type="caution">
    <text evidence="10">The sequence shown here is derived from an EMBL/GenBank/DDBJ whole genome shotgun (WGS) entry which is preliminary data.</text>
</comment>
<dbReference type="InterPro" id="IPR032567">
    <property type="entry name" value="RTL1-rel"/>
</dbReference>
<reference evidence="10" key="1">
    <citation type="submission" date="2020-09" db="EMBL/GenBank/DDBJ databases">
        <title>Genome-Enabled Discovery of Anthraquinone Biosynthesis in Senna tora.</title>
        <authorList>
            <person name="Kang S.-H."/>
            <person name="Pandey R.P."/>
            <person name="Lee C.-M."/>
            <person name="Sim J.-S."/>
            <person name="Jeong J.-T."/>
            <person name="Choi B.-S."/>
            <person name="Jung M."/>
            <person name="Ginzburg D."/>
            <person name="Zhao K."/>
            <person name="Won S.Y."/>
            <person name="Oh T.-J."/>
            <person name="Yu Y."/>
            <person name="Kim N.-H."/>
            <person name="Lee O.R."/>
            <person name="Lee T.-H."/>
            <person name="Bashyal P."/>
            <person name="Kim T.-S."/>
            <person name="Lee W.-H."/>
            <person name="Kawkins C."/>
            <person name="Kim C.-K."/>
            <person name="Kim J.S."/>
            <person name="Ahn B.O."/>
            <person name="Rhee S.Y."/>
            <person name="Sohng J.K."/>
        </authorList>
    </citation>
    <scope>NUCLEOTIDE SEQUENCE</scope>
    <source>
        <tissue evidence="10">Leaf</tissue>
    </source>
</reference>
<evidence type="ECO:0000256" key="6">
    <source>
        <dbReference type="ARBA" id="ARBA00022918"/>
    </source>
</evidence>
<evidence type="ECO:0000313" key="10">
    <source>
        <dbReference type="EMBL" id="KAF7827538.1"/>
    </source>
</evidence>
<dbReference type="Pfam" id="PF17917">
    <property type="entry name" value="RT_RNaseH"/>
    <property type="match status" value="1"/>
</dbReference>
<feature type="compositionally biased region" description="Low complexity" evidence="7">
    <location>
        <begin position="243"/>
        <end position="259"/>
    </location>
</feature>
<feature type="region of interest" description="Disordered" evidence="7">
    <location>
        <begin position="41"/>
        <end position="77"/>
    </location>
</feature>
<keyword evidence="6" id="KW-0695">RNA-directed DNA polymerase</keyword>
<dbReference type="CDD" id="cd09274">
    <property type="entry name" value="RNase_HI_RT_Ty3"/>
    <property type="match status" value="1"/>
</dbReference>
<accession>A0A834WNK6</accession>
<dbReference type="AlphaFoldDB" id="A0A834WNK6"/>
<dbReference type="Proteomes" id="UP000634136">
    <property type="component" value="Unassembled WGS sequence"/>
</dbReference>
<dbReference type="InterPro" id="IPR021109">
    <property type="entry name" value="Peptidase_aspartic_dom_sf"/>
</dbReference>
<dbReference type="InterPro" id="IPR005162">
    <property type="entry name" value="Retrotrans_gag_dom"/>
</dbReference>
<evidence type="ECO:0000256" key="4">
    <source>
        <dbReference type="ARBA" id="ARBA00022759"/>
    </source>
</evidence>
<dbReference type="PANTHER" id="PTHR15503">
    <property type="entry name" value="LDOC1 RELATED"/>
    <property type="match status" value="1"/>
</dbReference>
<dbReference type="SUPFAM" id="SSF56672">
    <property type="entry name" value="DNA/RNA polymerases"/>
    <property type="match status" value="2"/>
</dbReference>
<dbReference type="PANTHER" id="PTHR15503:SF22">
    <property type="entry name" value="TRANSPOSON TY3-I GAG POLYPROTEIN"/>
    <property type="match status" value="1"/>
</dbReference>
<feature type="compositionally biased region" description="Low complexity" evidence="7">
    <location>
        <begin position="270"/>
        <end position="280"/>
    </location>
</feature>
<dbReference type="Pfam" id="PF03732">
    <property type="entry name" value="Retrotrans_gag"/>
    <property type="match status" value="1"/>
</dbReference>
<evidence type="ECO:0000256" key="7">
    <source>
        <dbReference type="SAM" id="MobiDB-lite"/>
    </source>
</evidence>
<gene>
    <name evidence="10" type="ORF">G2W53_018702</name>
</gene>
<keyword evidence="4" id="KW-0255">Endonuclease</keyword>
<dbReference type="Gene3D" id="3.10.10.10">
    <property type="entry name" value="HIV Type 1 Reverse Transcriptase, subunit A, domain 1"/>
    <property type="match status" value="1"/>
</dbReference>
<organism evidence="10 11">
    <name type="scientific">Senna tora</name>
    <dbReference type="NCBI Taxonomy" id="362788"/>
    <lineage>
        <taxon>Eukaryota</taxon>
        <taxon>Viridiplantae</taxon>
        <taxon>Streptophyta</taxon>
        <taxon>Embryophyta</taxon>
        <taxon>Tracheophyta</taxon>
        <taxon>Spermatophyta</taxon>
        <taxon>Magnoliopsida</taxon>
        <taxon>eudicotyledons</taxon>
        <taxon>Gunneridae</taxon>
        <taxon>Pentapetalae</taxon>
        <taxon>rosids</taxon>
        <taxon>fabids</taxon>
        <taxon>Fabales</taxon>
        <taxon>Fabaceae</taxon>
        <taxon>Caesalpinioideae</taxon>
        <taxon>Cassia clade</taxon>
        <taxon>Senna</taxon>
    </lineage>
</organism>
<keyword evidence="1" id="KW-0808">Transferase</keyword>
<evidence type="ECO:0000313" key="11">
    <source>
        <dbReference type="Proteomes" id="UP000634136"/>
    </source>
</evidence>
<keyword evidence="5" id="KW-0378">Hydrolase</keyword>
<dbReference type="OrthoDB" id="1432677at2759"/>
<keyword evidence="2" id="KW-0548">Nucleotidyltransferase</keyword>
<protein>
    <submittedName>
        <fullName evidence="10">Retrotransposable element Tf2</fullName>
    </submittedName>
</protein>
<dbReference type="EMBL" id="JAAIUW010000006">
    <property type="protein sequence ID" value="KAF7827538.1"/>
    <property type="molecule type" value="Genomic_DNA"/>
</dbReference>
<evidence type="ECO:0000256" key="1">
    <source>
        <dbReference type="ARBA" id="ARBA00022679"/>
    </source>
</evidence>
<evidence type="ECO:0000256" key="5">
    <source>
        <dbReference type="ARBA" id="ARBA00022801"/>
    </source>
</evidence>
<name>A0A834WNK6_9FABA</name>
<feature type="domain" description="Reverse transcriptase RNase H-like" evidence="9">
    <location>
        <begin position="608"/>
        <end position="656"/>
    </location>
</feature>
<evidence type="ECO:0000256" key="2">
    <source>
        <dbReference type="ARBA" id="ARBA00022695"/>
    </source>
</evidence>
<proteinExistence type="predicted"/>
<dbReference type="InterPro" id="IPR041373">
    <property type="entry name" value="RT_RNaseH"/>
</dbReference>
<dbReference type="Gene3D" id="2.40.70.10">
    <property type="entry name" value="Acid Proteases"/>
    <property type="match status" value="1"/>
</dbReference>
<dbReference type="SUPFAM" id="SSF50630">
    <property type="entry name" value="Acid proteases"/>
    <property type="match status" value="1"/>
</dbReference>